<evidence type="ECO:0000313" key="3">
    <source>
        <dbReference type="Proteomes" id="UP001157114"/>
    </source>
</evidence>
<dbReference type="Proteomes" id="UP001157114">
    <property type="component" value="Unassembled WGS sequence"/>
</dbReference>
<evidence type="ECO:0008006" key="4">
    <source>
        <dbReference type="Google" id="ProtNLM"/>
    </source>
</evidence>
<organism evidence="2 3">
    <name type="scientific">Paenibacillus glycanilyticus</name>
    <dbReference type="NCBI Taxonomy" id="126569"/>
    <lineage>
        <taxon>Bacteria</taxon>
        <taxon>Bacillati</taxon>
        <taxon>Bacillota</taxon>
        <taxon>Bacilli</taxon>
        <taxon>Bacillales</taxon>
        <taxon>Paenibacillaceae</taxon>
        <taxon>Paenibacillus</taxon>
    </lineage>
</organism>
<keyword evidence="1" id="KW-0472">Membrane</keyword>
<keyword evidence="1" id="KW-1133">Transmembrane helix</keyword>
<name>A0ABQ6GCD5_9BACL</name>
<accession>A0ABQ6GCD5</accession>
<dbReference type="EMBL" id="BSSQ01000005">
    <property type="protein sequence ID" value="GLX66918.1"/>
    <property type="molecule type" value="Genomic_DNA"/>
</dbReference>
<proteinExistence type="predicted"/>
<evidence type="ECO:0000313" key="2">
    <source>
        <dbReference type="EMBL" id="GLX66918.1"/>
    </source>
</evidence>
<dbReference type="RefSeq" id="WP_284237637.1">
    <property type="nucleotide sequence ID" value="NZ_BSSQ01000005.1"/>
</dbReference>
<comment type="caution">
    <text evidence="2">The sequence shown here is derived from an EMBL/GenBank/DDBJ whole genome shotgun (WGS) entry which is preliminary data.</text>
</comment>
<evidence type="ECO:0000256" key="1">
    <source>
        <dbReference type="SAM" id="Phobius"/>
    </source>
</evidence>
<keyword evidence="3" id="KW-1185">Reference proteome</keyword>
<gene>
    <name evidence="2" type="ORF">MU1_12620</name>
</gene>
<reference evidence="2 3" key="1">
    <citation type="submission" date="2023-03" db="EMBL/GenBank/DDBJ databases">
        <title>Draft genome sequence of the bacteria which degrade cell wall of Tricholomamatutake.</title>
        <authorList>
            <person name="Konishi Y."/>
            <person name="Fukuta Y."/>
            <person name="Shirasaka N."/>
        </authorList>
    </citation>
    <scope>NUCLEOTIDE SEQUENCE [LARGE SCALE GENOMIC DNA]</scope>
    <source>
        <strain evidence="3">mu1</strain>
    </source>
</reference>
<sequence length="170" mass="19244">MDTASIHASASNLIIEHYDYVYTSDGEPVIYITVLNTGAKALVGDLTVQLDRAYNTSQDEYGYKHVGHAIAMHDLIVEPGTEQYFEFNNVPELSKGDYRADIHFQYLTEDKEDRIDFTINQSDIVQRGTDSSSHKANLFSQFRKLKWLAIPIFIAAIAARLLIGRIQSKK</sequence>
<keyword evidence="1" id="KW-0812">Transmembrane</keyword>
<feature type="transmembrane region" description="Helical" evidence="1">
    <location>
        <begin position="145"/>
        <end position="163"/>
    </location>
</feature>
<protein>
    <recommendedName>
        <fullName evidence="4">DUF3324 domain-containing protein</fullName>
    </recommendedName>
</protein>